<sequence>MEPLTLAVIVAIWSVGTALVSMLKLESVLPAATVTLAGTLAND</sequence>
<gene>
    <name evidence="1" type="ORF">OP10G_3022</name>
</gene>
<name>A0A068NUD5_FIMGI</name>
<organism evidence="1 2">
    <name type="scientific">Fimbriimonas ginsengisoli Gsoil 348</name>
    <dbReference type="NCBI Taxonomy" id="661478"/>
    <lineage>
        <taxon>Bacteria</taxon>
        <taxon>Bacillati</taxon>
        <taxon>Armatimonadota</taxon>
        <taxon>Fimbriimonadia</taxon>
        <taxon>Fimbriimonadales</taxon>
        <taxon>Fimbriimonadaceae</taxon>
        <taxon>Fimbriimonas</taxon>
    </lineage>
</organism>
<evidence type="ECO:0000313" key="2">
    <source>
        <dbReference type="Proteomes" id="UP000027982"/>
    </source>
</evidence>
<reference evidence="1 2" key="1">
    <citation type="journal article" date="2014" name="PLoS ONE">
        <title>The first complete genome sequence of the class fimbriimonadia in the phylum armatimonadetes.</title>
        <authorList>
            <person name="Hu Z.Y."/>
            <person name="Wang Y.Z."/>
            <person name="Im W.T."/>
            <person name="Wang S.Y."/>
            <person name="Zhao G.P."/>
            <person name="Zheng H.J."/>
            <person name="Quan Z.X."/>
        </authorList>
    </citation>
    <scope>NUCLEOTIDE SEQUENCE [LARGE SCALE GENOMIC DNA]</scope>
    <source>
        <strain evidence="1">Gsoil 348</strain>
    </source>
</reference>
<protein>
    <submittedName>
        <fullName evidence="1">Uncharacterized protein</fullName>
    </submittedName>
</protein>
<evidence type="ECO:0000313" key="1">
    <source>
        <dbReference type="EMBL" id="AIE86390.1"/>
    </source>
</evidence>
<keyword evidence="2" id="KW-1185">Reference proteome</keyword>
<dbReference type="KEGG" id="fgi:OP10G_3022"/>
<proteinExistence type="predicted"/>
<dbReference type="AlphaFoldDB" id="A0A068NUD5"/>
<dbReference type="Proteomes" id="UP000027982">
    <property type="component" value="Chromosome"/>
</dbReference>
<dbReference type="EMBL" id="CP007139">
    <property type="protein sequence ID" value="AIE86390.1"/>
    <property type="molecule type" value="Genomic_DNA"/>
</dbReference>
<accession>A0A068NUD5</accession>
<dbReference type="HOGENOM" id="CLU_3233910_0_0_0"/>